<organism evidence="2 3">
    <name type="scientific">Aspergillus bertholletiae</name>
    <dbReference type="NCBI Taxonomy" id="1226010"/>
    <lineage>
        <taxon>Eukaryota</taxon>
        <taxon>Fungi</taxon>
        <taxon>Dikarya</taxon>
        <taxon>Ascomycota</taxon>
        <taxon>Pezizomycotina</taxon>
        <taxon>Eurotiomycetes</taxon>
        <taxon>Eurotiomycetidae</taxon>
        <taxon>Eurotiales</taxon>
        <taxon>Aspergillaceae</taxon>
        <taxon>Aspergillus</taxon>
        <taxon>Aspergillus subgen. Circumdati</taxon>
    </lineage>
</organism>
<dbReference type="EMBL" id="ML736409">
    <property type="protein sequence ID" value="KAE8371631.1"/>
    <property type="molecule type" value="Genomic_DNA"/>
</dbReference>
<proteinExistence type="predicted"/>
<feature type="region of interest" description="Disordered" evidence="1">
    <location>
        <begin position="36"/>
        <end position="70"/>
    </location>
</feature>
<dbReference type="Proteomes" id="UP000326198">
    <property type="component" value="Unassembled WGS sequence"/>
</dbReference>
<protein>
    <submittedName>
        <fullName evidence="2">Uncharacterized protein</fullName>
    </submittedName>
</protein>
<sequence length="127" mass="13740">MLSSSDSLLPTMVIYLHTSNAQSTCKEAVEPITHQTPICMRSPASENDYGPTSPTQKAGSASYRSEPPPPNYRVLVVTGCDMADVMFLFLSAFLPSNRFGRTIGSTNFIVLHLGSWRSIAADISDPA</sequence>
<dbReference type="AlphaFoldDB" id="A0A5N7AP52"/>
<gene>
    <name evidence="2" type="ORF">BDV26DRAFT_275708</name>
</gene>
<evidence type="ECO:0000313" key="3">
    <source>
        <dbReference type="Proteomes" id="UP000326198"/>
    </source>
</evidence>
<keyword evidence="3" id="KW-1185">Reference proteome</keyword>
<evidence type="ECO:0000256" key="1">
    <source>
        <dbReference type="SAM" id="MobiDB-lite"/>
    </source>
</evidence>
<evidence type="ECO:0000313" key="2">
    <source>
        <dbReference type="EMBL" id="KAE8371631.1"/>
    </source>
</evidence>
<accession>A0A5N7AP52</accession>
<feature type="compositionally biased region" description="Polar residues" evidence="1">
    <location>
        <begin position="50"/>
        <end position="63"/>
    </location>
</feature>
<reference evidence="2 3" key="1">
    <citation type="submission" date="2019-04" db="EMBL/GenBank/DDBJ databases">
        <title>Friends and foes A comparative genomics studyof 23 Aspergillus species from section Flavi.</title>
        <authorList>
            <consortium name="DOE Joint Genome Institute"/>
            <person name="Kjaerbolling I."/>
            <person name="Vesth T."/>
            <person name="Frisvad J.C."/>
            <person name="Nybo J.L."/>
            <person name="Theobald S."/>
            <person name="Kildgaard S."/>
            <person name="Isbrandt T."/>
            <person name="Kuo A."/>
            <person name="Sato A."/>
            <person name="Lyhne E.K."/>
            <person name="Kogle M.E."/>
            <person name="Wiebenga A."/>
            <person name="Kun R.S."/>
            <person name="Lubbers R.J."/>
            <person name="Makela M.R."/>
            <person name="Barry K."/>
            <person name="Chovatia M."/>
            <person name="Clum A."/>
            <person name="Daum C."/>
            <person name="Haridas S."/>
            <person name="He G."/>
            <person name="LaButti K."/>
            <person name="Lipzen A."/>
            <person name="Mondo S."/>
            <person name="Riley R."/>
            <person name="Salamov A."/>
            <person name="Simmons B.A."/>
            <person name="Magnuson J.K."/>
            <person name="Henrissat B."/>
            <person name="Mortensen U.H."/>
            <person name="Larsen T.O."/>
            <person name="Devries R.P."/>
            <person name="Grigoriev I.V."/>
            <person name="Machida M."/>
            <person name="Baker S.E."/>
            <person name="Andersen M.R."/>
        </authorList>
    </citation>
    <scope>NUCLEOTIDE SEQUENCE [LARGE SCALE GENOMIC DNA]</scope>
    <source>
        <strain evidence="2 3">IBT 29228</strain>
    </source>
</reference>
<name>A0A5N7AP52_9EURO</name>